<dbReference type="EnsemblMetazoa" id="AFAF017970-RA">
    <property type="protein sequence ID" value="AFAF017970-PA"/>
    <property type="gene ID" value="AFAF017970"/>
</dbReference>
<organism evidence="1 2">
    <name type="scientific">Anopheles farauti</name>
    <dbReference type="NCBI Taxonomy" id="69004"/>
    <lineage>
        <taxon>Eukaryota</taxon>
        <taxon>Metazoa</taxon>
        <taxon>Ecdysozoa</taxon>
        <taxon>Arthropoda</taxon>
        <taxon>Hexapoda</taxon>
        <taxon>Insecta</taxon>
        <taxon>Pterygota</taxon>
        <taxon>Neoptera</taxon>
        <taxon>Endopterygota</taxon>
        <taxon>Diptera</taxon>
        <taxon>Nematocera</taxon>
        <taxon>Culicoidea</taxon>
        <taxon>Culicidae</taxon>
        <taxon>Anophelinae</taxon>
        <taxon>Anopheles</taxon>
    </lineage>
</organism>
<protein>
    <submittedName>
        <fullName evidence="1">Uncharacterized protein</fullName>
    </submittedName>
</protein>
<dbReference type="Proteomes" id="UP000075886">
    <property type="component" value="Unassembled WGS sequence"/>
</dbReference>
<evidence type="ECO:0000313" key="2">
    <source>
        <dbReference type="Proteomes" id="UP000075886"/>
    </source>
</evidence>
<reference evidence="1" key="2">
    <citation type="submission" date="2020-05" db="UniProtKB">
        <authorList>
            <consortium name="EnsemblMetazoa"/>
        </authorList>
    </citation>
    <scope>IDENTIFICATION</scope>
    <source>
        <strain evidence="1">FAR1</strain>
    </source>
</reference>
<accession>A0A182QVY5</accession>
<sequence length="157" mass="17358">MLRRSPAKRHTVKLVTEFRTTIMVNDGNIAALGVLRAGVEDVRDTVHTADHREAGDDSFCPPNRAPALALERIAHDDEALEREGHHVPDGQEAANAARVRKQLTVGFACVDVHLKEAKPGDEQSDQYDDESFFSFVLKNTSTERMFPMLPTTTSSGM</sequence>
<proteinExistence type="predicted"/>
<dbReference type="VEuPathDB" id="VectorBase:AFAF017970"/>
<reference evidence="2" key="1">
    <citation type="submission" date="2014-01" db="EMBL/GenBank/DDBJ databases">
        <title>The Genome Sequence of Anopheles farauti FAR1 (V2).</title>
        <authorList>
            <consortium name="The Broad Institute Genomics Platform"/>
            <person name="Neafsey D.E."/>
            <person name="Besansky N."/>
            <person name="Howell P."/>
            <person name="Walton C."/>
            <person name="Young S.K."/>
            <person name="Zeng Q."/>
            <person name="Gargeya S."/>
            <person name="Fitzgerald M."/>
            <person name="Haas B."/>
            <person name="Abouelleil A."/>
            <person name="Allen A.W."/>
            <person name="Alvarado L."/>
            <person name="Arachchi H.M."/>
            <person name="Berlin A.M."/>
            <person name="Chapman S.B."/>
            <person name="Gainer-Dewar J."/>
            <person name="Goldberg J."/>
            <person name="Griggs A."/>
            <person name="Gujja S."/>
            <person name="Hansen M."/>
            <person name="Howarth C."/>
            <person name="Imamovic A."/>
            <person name="Ireland A."/>
            <person name="Larimer J."/>
            <person name="McCowan C."/>
            <person name="Murphy C."/>
            <person name="Pearson M."/>
            <person name="Poon T.W."/>
            <person name="Priest M."/>
            <person name="Roberts A."/>
            <person name="Saif S."/>
            <person name="Shea T."/>
            <person name="Sisk P."/>
            <person name="Sykes S."/>
            <person name="Wortman J."/>
            <person name="Nusbaum C."/>
            <person name="Birren B."/>
        </authorList>
    </citation>
    <scope>NUCLEOTIDE SEQUENCE [LARGE SCALE GENOMIC DNA]</scope>
    <source>
        <strain evidence="2">FAR1</strain>
    </source>
</reference>
<evidence type="ECO:0000313" key="1">
    <source>
        <dbReference type="EnsemblMetazoa" id="AFAF017970-PA"/>
    </source>
</evidence>
<name>A0A182QVY5_9DIPT</name>
<keyword evidence="2" id="KW-1185">Reference proteome</keyword>
<dbReference type="EMBL" id="AXCN02000971">
    <property type="status" value="NOT_ANNOTATED_CDS"/>
    <property type="molecule type" value="Genomic_DNA"/>
</dbReference>
<dbReference type="AlphaFoldDB" id="A0A182QVY5"/>